<dbReference type="EnsemblMetazoa" id="GBRI018262-RA">
    <property type="protein sequence ID" value="GBRI018262-PA"/>
    <property type="gene ID" value="GBRI018262"/>
</dbReference>
<dbReference type="STRING" id="37001.A0A1A9WFU7"/>
<dbReference type="NCBIfam" id="TIGR01691">
    <property type="entry name" value="enolase-ppase"/>
    <property type="match status" value="1"/>
</dbReference>
<dbReference type="GO" id="GO:0043874">
    <property type="term" value="F:acireductone synthase activity"/>
    <property type="evidence" value="ECO:0007669"/>
    <property type="project" value="InterPro"/>
</dbReference>
<evidence type="ECO:0000313" key="5">
    <source>
        <dbReference type="Proteomes" id="UP000091820"/>
    </source>
</evidence>
<evidence type="ECO:0000256" key="3">
    <source>
        <dbReference type="ARBA" id="ARBA00023167"/>
    </source>
</evidence>
<evidence type="ECO:0000256" key="1">
    <source>
        <dbReference type="ARBA" id="ARBA00022605"/>
    </source>
</evidence>
<reference evidence="5" key="1">
    <citation type="submission" date="2014-03" db="EMBL/GenBank/DDBJ databases">
        <authorList>
            <person name="Aksoy S."/>
            <person name="Warren W."/>
            <person name="Wilson R.K."/>
        </authorList>
    </citation>
    <scope>NUCLEOTIDE SEQUENCE [LARGE SCALE GENOMIC DNA]</scope>
    <source>
        <strain evidence="5">IAEA</strain>
    </source>
</reference>
<dbReference type="GO" id="GO:0000287">
    <property type="term" value="F:magnesium ion binding"/>
    <property type="evidence" value="ECO:0007669"/>
    <property type="project" value="InterPro"/>
</dbReference>
<dbReference type="InterPro" id="IPR036412">
    <property type="entry name" value="HAD-like_sf"/>
</dbReference>
<dbReference type="Pfam" id="PF00702">
    <property type="entry name" value="Hydrolase"/>
    <property type="match status" value="1"/>
</dbReference>
<dbReference type="CDD" id="cd01629">
    <property type="entry name" value="HAD_EP"/>
    <property type="match status" value="1"/>
</dbReference>
<dbReference type="VEuPathDB" id="VectorBase:GBRI018262"/>
<dbReference type="Gene3D" id="3.40.50.1000">
    <property type="entry name" value="HAD superfamily/HAD-like"/>
    <property type="match status" value="2"/>
</dbReference>
<sequence length="265" mass="30160">MCALTVKAILTDIEGTTTSISFVKDILFPYAKQYTKQYLQRTWNTDETQNIVHDLMQLKEHEKYLEKLNVTEEQICPETVAKFVNVLIDKDLKLGPLKTLQGLVWAEGYKTGILKGHVYADVPVAFKCWHEAKICLAIYSSGSIKAQKLLFSQTEYGNLLPYISKHFDITSGHKHEVESYEKIARDLNYNTSDILFLTDVIKGMLLTYLCLSEFQLFFWAEAEAAGRAGMQVAILSRPGNAVLSQRDKSQFMIVNDFNELKIVAK</sequence>
<dbReference type="SUPFAM" id="SSF56784">
    <property type="entry name" value="HAD-like"/>
    <property type="match status" value="1"/>
</dbReference>
<keyword evidence="5" id="KW-1185">Reference proteome</keyword>
<reference evidence="4" key="2">
    <citation type="submission" date="2020-05" db="UniProtKB">
        <authorList>
            <consortium name="EnsemblMetazoa"/>
        </authorList>
    </citation>
    <scope>IDENTIFICATION</scope>
    <source>
        <strain evidence="4">IAEA</strain>
    </source>
</reference>
<protein>
    <recommendedName>
        <fullName evidence="6">Enolase-phosphatase E1</fullName>
    </recommendedName>
</protein>
<dbReference type="PANTHER" id="PTHR20371">
    <property type="entry name" value="ENOLASE-PHOSPHATASE E1"/>
    <property type="match status" value="1"/>
</dbReference>
<dbReference type="PANTHER" id="PTHR20371:SF1">
    <property type="entry name" value="ENOLASE-PHOSPHATASE E1"/>
    <property type="match status" value="1"/>
</dbReference>
<keyword evidence="3" id="KW-0486">Methionine biosynthesis</keyword>
<keyword evidence="1" id="KW-0028">Amino-acid biosynthesis</keyword>
<evidence type="ECO:0000256" key="2">
    <source>
        <dbReference type="ARBA" id="ARBA00022801"/>
    </source>
</evidence>
<name>A0A1A9WFU7_9MUSC</name>
<proteinExistence type="predicted"/>
<keyword evidence="2" id="KW-0378">Hydrolase</keyword>
<dbReference type="AlphaFoldDB" id="A0A1A9WFU7"/>
<organism evidence="4 5">
    <name type="scientific">Glossina brevipalpis</name>
    <dbReference type="NCBI Taxonomy" id="37001"/>
    <lineage>
        <taxon>Eukaryota</taxon>
        <taxon>Metazoa</taxon>
        <taxon>Ecdysozoa</taxon>
        <taxon>Arthropoda</taxon>
        <taxon>Hexapoda</taxon>
        <taxon>Insecta</taxon>
        <taxon>Pterygota</taxon>
        <taxon>Neoptera</taxon>
        <taxon>Endopterygota</taxon>
        <taxon>Diptera</taxon>
        <taxon>Brachycera</taxon>
        <taxon>Muscomorpha</taxon>
        <taxon>Hippoboscoidea</taxon>
        <taxon>Glossinidae</taxon>
        <taxon>Glossina</taxon>
    </lineage>
</organism>
<dbReference type="InterPro" id="IPR023214">
    <property type="entry name" value="HAD_sf"/>
</dbReference>
<dbReference type="Proteomes" id="UP000091820">
    <property type="component" value="Unassembled WGS sequence"/>
</dbReference>
<dbReference type="GO" id="GO:0019509">
    <property type="term" value="P:L-methionine salvage from methylthioadenosine"/>
    <property type="evidence" value="ECO:0007669"/>
    <property type="project" value="InterPro"/>
</dbReference>
<evidence type="ECO:0000313" key="4">
    <source>
        <dbReference type="EnsemblMetazoa" id="GBRI018262-PA"/>
    </source>
</evidence>
<evidence type="ECO:0008006" key="6">
    <source>
        <dbReference type="Google" id="ProtNLM"/>
    </source>
</evidence>
<dbReference type="Gene3D" id="1.10.720.60">
    <property type="match status" value="1"/>
</dbReference>
<dbReference type="InterPro" id="IPR023943">
    <property type="entry name" value="Enolase-ppase_E1"/>
</dbReference>
<accession>A0A1A9WFU7</accession>